<keyword evidence="3 12" id="KW-0813">Transport</keyword>
<keyword evidence="17" id="KW-1185">Reference proteome</keyword>
<evidence type="ECO:0000259" key="15">
    <source>
        <dbReference type="PROSITE" id="PS52015"/>
    </source>
</evidence>
<evidence type="ECO:0000256" key="4">
    <source>
        <dbReference type="ARBA" id="ARBA00022452"/>
    </source>
</evidence>
<evidence type="ECO:0000256" key="13">
    <source>
        <dbReference type="RuleBase" id="RU003357"/>
    </source>
</evidence>
<dbReference type="InterPro" id="IPR037066">
    <property type="entry name" value="Plug_dom_sf"/>
</dbReference>
<dbReference type="InterPro" id="IPR037682">
    <property type="entry name" value="TonB_C"/>
</dbReference>
<dbReference type="NCBIfam" id="TIGR01352">
    <property type="entry name" value="tonB_Cterm"/>
    <property type="match status" value="1"/>
</dbReference>
<dbReference type="InterPro" id="IPR000531">
    <property type="entry name" value="Beta-barrel_TonB"/>
</dbReference>
<sequence>MRLRRWMIAAVLAAEGMCIRGGSARAQEAVTPPAVVQEVPADYPAEAKAARLEGRVVLRLTIEADGRVSAADVVESAGHGFDESARAAALQFRFSPAQRGGTAVRARVLYPYEFRLPAETTAARGTDVTAPGAGGTGVAGGPGRGSPAPADVTVRGKSEADRLRESAQAVTVIETEQAKRQTADFGEVMARTQGVSVRREGGLGSGTRFSLNGLTDDQIRFFLDGVPLDLAGYPFGLANVPVNLVERAEVYRGVVPVRFGADALGGAVNLVTEKITPGTHGSASYQVGSFETHRATLALRHLDVDSGFFARASGFFDYAKNDYTVDDVGLANLAGQQTLIRATRFHDGYRAGGANLETGFIDRSWAKNLRLRVFAADHSKELQNNVVMTVPYGEAEFGKFTTGATVRYENAFATRAGRVSVDVLGGYTYGRTFLRDVSKCTYLWNGERNCTDRVVGEIDSSHGPFNQVVRVHSGFARANASWQIRSGHALRLSLSPTYSTRSGEERQRQSDVLPDPLGAKRDLLTTVSGLEYQADLFGRRLENIFFVKSYFQSQRSEDQLVGGARVDRDRSTHRFGVGDALRYRFVEGLYAKASYEWATRLPSPDELYGNGILVLPNLNLQPETSHNVNLGLTVDLRTTPVGAVRADINGFLRAADQLITLLSNDKYFSYQNVFSARSVGVEAAAGWTSPGEYVVLDGNVTYQDFRNVSSDGSFGTFEGDRIPNRPYLFANASARLQFRRVRRPDDELSLTWFTRYVHEFYRSWESAGVREYKPTVDSQLIHSVALTYLVHGDPVAMSFTGELQNLTDERAYDFFGVQRPGRAFYFKTTLDF</sequence>
<evidence type="ECO:0000256" key="14">
    <source>
        <dbReference type="SAM" id="MobiDB-lite"/>
    </source>
</evidence>
<evidence type="ECO:0000256" key="7">
    <source>
        <dbReference type="ARBA" id="ARBA00022989"/>
    </source>
</evidence>
<dbReference type="NCBIfam" id="NF038079">
    <property type="entry name" value="TonB_sider_MxcH"/>
    <property type="match status" value="1"/>
</dbReference>
<dbReference type="RefSeq" id="WP_394834183.1">
    <property type="nucleotide sequence ID" value="NZ_CP089929.1"/>
</dbReference>
<keyword evidence="6" id="KW-0732">Signal</keyword>
<protein>
    <submittedName>
        <fullName evidence="16">TonB-dependent siderophore myxochelin receptor MxcH</fullName>
    </submittedName>
</protein>
<evidence type="ECO:0000256" key="11">
    <source>
        <dbReference type="ARBA" id="ARBA00023237"/>
    </source>
</evidence>
<evidence type="ECO:0000256" key="10">
    <source>
        <dbReference type="ARBA" id="ARBA00023170"/>
    </source>
</evidence>
<evidence type="ECO:0000256" key="5">
    <source>
        <dbReference type="ARBA" id="ARBA00022692"/>
    </source>
</evidence>
<dbReference type="InterPro" id="IPR036942">
    <property type="entry name" value="Beta-barrel_TonB_sf"/>
</dbReference>
<keyword evidence="4 12" id="KW-1134">Transmembrane beta strand</keyword>
<proteinExistence type="inferred from homology"/>
<dbReference type="PANTHER" id="PTHR30069">
    <property type="entry name" value="TONB-DEPENDENT OUTER MEMBRANE RECEPTOR"/>
    <property type="match status" value="1"/>
</dbReference>
<dbReference type="InterPro" id="IPR039426">
    <property type="entry name" value="TonB-dep_rcpt-like"/>
</dbReference>
<dbReference type="PROSITE" id="PS52016">
    <property type="entry name" value="TONB_DEPENDENT_REC_3"/>
    <property type="match status" value="1"/>
</dbReference>
<keyword evidence="11 12" id="KW-0998">Cell outer membrane</keyword>
<gene>
    <name evidence="16" type="primary">mxcH</name>
    <name evidence="16" type="ORF">LVJ94_47535</name>
</gene>
<dbReference type="InterPro" id="IPR006260">
    <property type="entry name" value="TonB/TolA_C"/>
</dbReference>
<keyword evidence="5 12" id="KW-0812">Transmembrane</keyword>
<feature type="compositionally biased region" description="Gly residues" evidence="14">
    <location>
        <begin position="132"/>
        <end position="144"/>
    </location>
</feature>
<name>A0ABZ2L2I4_9BACT</name>
<keyword evidence="9 12" id="KW-0472">Membrane</keyword>
<evidence type="ECO:0000256" key="9">
    <source>
        <dbReference type="ARBA" id="ARBA00023136"/>
    </source>
</evidence>
<dbReference type="PROSITE" id="PS52015">
    <property type="entry name" value="TONB_CTD"/>
    <property type="match status" value="1"/>
</dbReference>
<accession>A0ABZ2L2I4</accession>
<organism evidence="16 17">
    <name type="scientific">Pendulispora rubella</name>
    <dbReference type="NCBI Taxonomy" id="2741070"/>
    <lineage>
        <taxon>Bacteria</taxon>
        <taxon>Pseudomonadati</taxon>
        <taxon>Myxococcota</taxon>
        <taxon>Myxococcia</taxon>
        <taxon>Myxococcales</taxon>
        <taxon>Sorangiineae</taxon>
        <taxon>Pendulisporaceae</taxon>
        <taxon>Pendulispora</taxon>
    </lineage>
</organism>
<evidence type="ECO:0000313" key="16">
    <source>
        <dbReference type="EMBL" id="WXB04540.1"/>
    </source>
</evidence>
<dbReference type="SUPFAM" id="SSF74653">
    <property type="entry name" value="TolA/TonB C-terminal domain"/>
    <property type="match status" value="1"/>
</dbReference>
<evidence type="ECO:0000256" key="1">
    <source>
        <dbReference type="ARBA" id="ARBA00004167"/>
    </source>
</evidence>
<dbReference type="Gene3D" id="2.170.130.10">
    <property type="entry name" value="TonB-dependent receptor, plug domain"/>
    <property type="match status" value="1"/>
</dbReference>
<reference evidence="16" key="1">
    <citation type="submission" date="2021-12" db="EMBL/GenBank/DDBJ databases">
        <title>Discovery of the Pendulisporaceae a myxobacterial family with distinct sporulation behavior and unique specialized metabolism.</title>
        <authorList>
            <person name="Garcia R."/>
            <person name="Popoff A."/>
            <person name="Bader C.D."/>
            <person name="Loehr J."/>
            <person name="Walesch S."/>
            <person name="Walt C."/>
            <person name="Boldt J."/>
            <person name="Bunk B."/>
            <person name="Haeckl F.J.F.P.J."/>
            <person name="Gunesch A.P."/>
            <person name="Birkelbach J."/>
            <person name="Nuebel U."/>
            <person name="Pietschmann T."/>
            <person name="Bach T."/>
            <person name="Mueller R."/>
        </authorList>
    </citation>
    <scope>NUCLEOTIDE SEQUENCE</scope>
    <source>
        <strain evidence="16">MSr11367</strain>
    </source>
</reference>
<dbReference type="PANTHER" id="PTHR30069:SF29">
    <property type="entry name" value="HEMOGLOBIN AND HEMOGLOBIN-HAPTOGLOBIN-BINDING PROTEIN 1-RELATED"/>
    <property type="match status" value="1"/>
</dbReference>
<evidence type="ECO:0000313" key="17">
    <source>
        <dbReference type="Proteomes" id="UP001374803"/>
    </source>
</evidence>
<dbReference type="CDD" id="cd01347">
    <property type="entry name" value="ligand_gated_channel"/>
    <property type="match status" value="1"/>
</dbReference>
<dbReference type="EMBL" id="CP089983">
    <property type="protein sequence ID" value="WXB04540.1"/>
    <property type="molecule type" value="Genomic_DNA"/>
</dbReference>
<evidence type="ECO:0000256" key="6">
    <source>
        <dbReference type="ARBA" id="ARBA00022729"/>
    </source>
</evidence>
<evidence type="ECO:0000256" key="12">
    <source>
        <dbReference type="PROSITE-ProRule" id="PRU01360"/>
    </source>
</evidence>
<feature type="domain" description="TonB C-terminal" evidence="15">
    <location>
        <begin position="28"/>
        <end position="123"/>
    </location>
</feature>
<dbReference type="SUPFAM" id="SSF56935">
    <property type="entry name" value="Porins"/>
    <property type="match status" value="1"/>
</dbReference>
<dbReference type="InterPro" id="IPR012910">
    <property type="entry name" value="Plug_dom"/>
</dbReference>
<comment type="subcellular location">
    <subcellularLocation>
        <location evidence="2 12">Cell outer membrane</location>
        <topology evidence="2 12">Multi-pass membrane protein</topology>
    </subcellularLocation>
    <subcellularLocation>
        <location evidence="1">Membrane</location>
        <topology evidence="1">Single-pass membrane protein</topology>
    </subcellularLocation>
</comment>
<keyword evidence="10 16" id="KW-0675">Receptor</keyword>
<dbReference type="Pfam" id="PF07715">
    <property type="entry name" value="Plug"/>
    <property type="match status" value="1"/>
</dbReference>
<dbReference type="Pfam" id="PF00593">
    <property type="entry name" value="TonB_dep_Rec_b-barrel"/>
    <property type="match status" value="1"/>
</dbReference>
<evidence type="ECO:0000256" key="8">
    <source>
        <dbReference type="ARBA" id="ARBA00023077"/>
    </source>
</evidence>
<evidence type="ECO:0000256" key="2">
    <source>
        <dbReference type="ARBA" id="ARBA00004571"/>
    </source>
</evidence>
<dbReference type="Gene3D" id="2.40.170.20">
    <property type="entry name" value="TonB-dependent receptor, beta-barrel domain"/>
    <property type="match status" value="1"/>
</dbReference>
<comment type="similarity">
    <text evidence="12 13">Belongs to the TonB-dependent receptor family.</text>
</comment>
<keyword evidence="8 13" id="KW-0798">TonB box</keyword>
<dbReference type="Pfam" id="PF03544">
    <property type="entry name" value="TonB_C"/>
    <property type="match status" value="1"/>
</dbReference>
<evidence type="ECO:0000256" key="3">
    <source>
        <dbReference type="ARBA" id="ARBA00022448"/>
    </source>
</evidence>
<dbReference type="Gene3D" id="3.30.1150.10">
    <property type="match status" value="1"/>
</dbReference>
<dbReference type="Proteomes" id="UP001374803">
    <property type="component" value="Chromosome"/>
</dbReference>
<keyword evidence="7" id="KW-1133">Transmembrane helix</keyword>
<feature type="region of interest" description="Disordered" evidence="14">
    <location>
        <begin position="125"/>
        <end position="151"/>
    </location>
</feature>